<feature type="transmembrane region" description="Helical" evidence="1">
    <location>
        <begin position="76"/>
        <end position="103"/>
    </location>
</feature>
<dbReference type="AlphaFoldDB" id="A0A165Z4X1"/>
<accession>A0A165Z4X1</accession>
<comment type="caution">
    <text evidence="2">The sequence shown here is derived from an EMBL/GenBank/DDBJ whole genome shotgun (WGS) entry which is preliminary data.</text>
</comment>
<evidence type="ECO:0008006" key="4">
    <source>
        <dbReference type="Google" id="ProtNLM"/>
    </source>
</evidence>
<evidence type="ECO:0000313" key="3">
    <source>
        <dbReference type="Proteomes" id="UP000077066"/>
    </source>
</evidence>
<feature type="transmembrane region" description="Helical" evidence="1">
    <location>
        <begin position="21"/>
        <end position="43"/>
    </location>
</feature>
<evidence type="ECO:0000256" key="1">
    <source>
        <dbReference type="SAM" id="Phobius"/>
    </source>
</evidence>
<name>A0A165Z4X1_9EURY</name>
<dbReference type="OrthoDB" id="82620at2157"/>
<dbReference type="RefSeq" id="WP_066973926.1">
    <property type="nucleotide sequence ID" value="NZ_LWMT01000284.1"/>
</dbReference>
<sequence>MNIMGNIKEALIYPSKDWNKVVTLGVFFFLLGIISLIDMLVNVASVFNPMILSANVAASFIGTLVGLNPALITGDIVGGVTLFGLICDIITFVIVIFILGFVVDIMRNTIAGIDSNILNFNFTKSFKDGLKVLVVSIIYNIIPAIITFILGYFTVITPMVSYINNHAHDVVSTSIPTLVSYNLFIVGSISYILTIIASIFLIAALARLSETDNIKEVINIKGVFNKIREIGWGNYIVFLIVLGIILIIATAIIAVFAIIPFIGIFIAGLLFCPYLVIFVSRAIGITYRRSL</sequence>
<gene>
    <name evidence="2" type="ORF">MBFIL_18680</name>
</gene>
<proteinExistence type="predicted"/>
<dbReference type="PATRIC" id="fig|55758.3.peg.2086"/>
<keyword evidence="3" id="KW-1185">Reference proteome</keyword>
<evidence type="ECO:0000313" key="2">
    <source>
        <dbReference type="EMBL" id="KZX10251.1"/>
    </source>
</evidence>
<feature type="transmembrane region" description="Helical" evidence="1">
    <location>
        <begin position="235"/>
        <end position="259"/>
    </location>
</feature>
<protein>
    <recommendedName>
        <fullName evidence="4">Glycerophosphoryl diester phosphodiesterase membrane domain-containing protein</fullName>
    </recommendedName>
</protein>
<dbReference type="InterPro" id="IPR025098">
    <property type="entry name" value="DUF4013"/>
</dbReference>
<organism evidence="2 3">
    <name type="scientific">Methanobrevibacter filiformis</name>
    <dbReference type="NCBI Taxonomy" id="55758"/>
    <lineage>
        <taxon>Archaea</taxon>
        <taxon>Methanobacteriati</taxon>
        <taxon>Methanobacteriota</taxon>
        <taxon>Methanomada group</taxon>
        <taxon>Methanobacteria</taxon>
        <taxon>Methanobacteriales</taxon>
        <taxon>Methanobacteriaceae</taxon>
        <taxon>Methanobrevibacter</taxon>
    </lineage>
</organism>
<feature type="transmembrane region" description="Helical" evidence="1">
    <location>
        <begin position="132"/>
        <end position="163"/>
    </location>
</feature>
<dbReference type="PRINTS" id="PR00173">
    <property type="entry name" value="EDTRNSPORT"/>
</dbReference>
<feature type="transmembrane region" description="Helical" evidence="1">
    <location>
        <begin position="183"/>
        <end position="206"/>
    </location>
</feature>
<keyword evidence="1" id="KW-1133">Transmembrane helix</keyword>
<dbReference type="EMBL" id="LWMT01000284">
    <property type="protein sequence ID" value="KZX10251.1"/>
    <property type="molecule type" value="Genomic_DNA"/>
</dbReference>
<keyword evidence="1" id="KW-0812">Transmembrane</keyword>
<feature type="transmembrane region" description="Helical" evidence="1">
    <location>
        <begin position="265"/>
        <end position="287"/>
    </location>
</feature>
<dbReference type="Pfam" id="PF13197">
    <property type="entry name" value="DUF4013"/>
    <property type="match status" value="1"/>
</dbReference>
<dbReference type="Proteomes" id="UP000077066">
    <property type="component" value="Unassembled WGS sequence"/>
</dbReference>
<reference evidence="2 3" key="1">
    <citation type="submission" date="2016-04" db="EMBL/GenBank/DDBJ databases">
        <title>Genome sequence of Methanobrevibacter filiformis DSM 11501.</title>
        <authorList>
            <person name="Poehlein A."/>
            <person name="Seedorf H."/>
            <person name="Daniel R."/>
        </authorList>
    </citation>
    <scope>NUCLEOTIDE SEQUENCE [LARGE SCALE GENOMIC DNA]</scope>
    <source>
        <strain evidence="2 3">DSM 11501</strain>
    </source>
</reference>
<keyword evidence="1" id="KW-0472">Membrane</keyword>